<organism evidence="3 4">
    <name type="scientific">Aedes aegypti</name>
    <name type="common">Yellowfever mosquito</name>
    <name type="synonym">Culex aegypti</name>
    <dbReference type="NCBI Taxonomy" id="7159"/>
    <lineage>
        <taxon>Eukaryota</taxon>
        <taxon>Metazoa</taxon>
        <taxon>Ecdysozoa</taxon>
        <taxon>Arthropoda</taxon>
        <taxon>Hexapoda</taxon>
        <taxon>Insecta</taxon>
        <taxon>Pterygota</taxon>
        <taxon>Neoptera</taxon>
        <taxon>Endopterygota</taxon>
        <taxon>Diptera</taxon>
        <taxon>Nematocera</taxon>
        <taxon>Culicoidea</taxon>
        <taxon>Culicidae</taxon>
        <taxon>Culicinae</taxon>
        <taxon>Aedini</taxon>
        <taxon>Aedes</taxon>
        <taxon>Stegomyia</taxon>
    </lineage>
</organism>
<protein>
    <submittedName>
        <fullName evidence="3">AAEL012755-PA</fullName>
    </submittedName>
</protein>
<feature type="coiled-coil region" evidence="1">
    <location>
        <begin position="286"/>
        <end position="352"/>
    </location>
</feature>
<feature type="region of interest" description="Disordered" evidence="2">
    <location>
        <begin position="81"/>
        <end position="102"/>
    </location>
</feature>
<evidence type="ECO:0000256" key="1">
    <source>
        <dbReference type="SAM" id="Coils"/>
    </source>
</evidence>
<evidence type="ECO:0000256" key="2">
    <source>
        <dbReference type="SAM" id="MobiDB-lite"/>
    </source>
</evidence>
<feature type="compositionally biased region" description="Polar residues" evidence="2">
    <location>
        <begin position="202"/>
        <end position="211"/>
    </location>
</feature>
<feature type="region of interest" description="Disordered" evidence="2">
    <location>
        <begin position="202"/>
        <end position="227"/>
    </location>
</feature>
<keyword evidence="1" id="KW-0175">Coiled coil</keyword>
<dbReference type="Proteomes" id="UP000682892">
    <property type="component" value="Unassembled WGS sequence"/>
</dbReference>
<evidence type="ECO:0000313" key="4">
    <source>
        <dbReference type="Proteomes" id="UP000682892"/>
    </source>
</evidence>
<dbReference type="AlphaFoldDB" id="A0A1S4FWZ4"/>
<reference evidence="3" key="3">
    <citation type="submission" date="2012-09" db="EMBL/GenBank/DDBJ databases">
        <authorList>
            <consortium name="VectorBase"/>
        </authorList>
    </citation>
    <scope>NUCLEOTIDE SEQUENCE</scope>
    <source>
        <strain evidence="3">Liverpool</strain>
    </source>
</reference>
<feature type="compositionally biased region" description="Basic and acidic residues" evidence="2">
    <location>
        <begin position="212"/>
        <end position="227"/>
    </location>
</feature>
<accession>A0A1S4FWZ4</accession>
<feature type="compositionally biased region" description="Polar residues" evidence="2">
    <location>
        <begin position="90"/>
        <end position="102"/>
    </location>
</feature>
<sequence>MSREDSFVILGSTPSSSLEASYLNVSDADILSLMSSSRHQSNNSPMDDDPTEARLVTQSYSLDGYRPGDKEHELCRIIQEHSQEEAPSGVETSTDSAAKSSPFSLMPKDEVLKLFWESLQVHRTMLDDSHITVFENASVRAARMLQTPTVKITDELGKTSVYIGSNSNSTQEMKQEVIEDKSKQGEYELFKSFKKETTLNSTLSSELMNDQSDTKTQAEDQQRSEKFDSTECYDTAITKKMKVTTNKTLQDANVTASTSNLNQSLPLIDKETQSLEWDSALDNDVIAEKCETIARLEAENKKLKLALADAKERSYQQNTRLEMQNKRLKLVLDDAKKQVVAQETKLTKALAEEHRRKQIERISSLHAIDALRKRLSEKDAILKNQVCLIARLEHKIKERDAEFEKKHQILLEELTNLRAEQGASGGIVANERNAGGTSPDTSINQAEESNNFADIACPLCNDSCNGWEALEEHVQICVAVNQLDVM</sequence>
<evidence type="ECO:0000313" key="3">
    <source>
        <dbReference type="EMBL" id="EAT35052.1"/>
    </source>
</evidence>
<dbReference type="HOGENOM" id="CLU_561660_0_0_1"/>
<reference evidence="3" key="1">
    <citation type="submission" date="2005-10" db="EMBL/GenBank/DDBJ databases">
        <authorList>
            <person name="Loftus B.J."/>
            <person name="Nene V.M."/>
            <person name="Hannick L.I."/>
            <person name="Bidwell S."/>
            <person name="Haas B."/>
            <person name="Amedeo P."/>
            <person name="Orvis J."/>
            <person name="Wortman J.R."/>
            <person name="White O.R."/>
            <person name="Salzberg S."/>
            <person name="Shumway M."/>
            <person name="Koo H."/>
            <person name="Zhao Y."/>
            <person name="Holmes M."/>
            <person name="Miller J."/>
            <person name="Schatz M."/>
            <person name="Pop M."/>
            <person name="Pai G."/>
            <person name="Utterback T."/>
            <person name="Rogers Y.-H."/>
            <person name="Kravitz S."/>
            <person name="Fraser C.M."/>
        </authorList>
    </citation>
    <scope>NUCLEOTIDE SEQUENCE</scope>
    <source>
        <strain evidence="3">Liverpool</strain>
    </source>
</reference>
<reference evidence="3" key="2">
    <citation type="journal article" date="2007" name="Science">
        <title>Genome sequence of Aedes aegypti, a major arbovirus vector.</title>
        <authorList>
            <person name="Nene V."/>
            <person name="Wortman J.R."/>
            <person name="Lawson D."/>
            <person name="Haas B."/>
            <person name="Kodira C."/>
            <person name="Tu Z.J."/>
            <person name="Loftus B."/>
            <person name="Xi Z."/>
            <person name="Megy K."/>
            <person name="Grabherr M."/>
            <person name="Ren Q."/>
            <person name="Zdobnov E.M."/>
            <person name="Lobo N.F."/>
            <person name="Campbell K.S."/>
            <person name="Brown S.E."/>
            <person name="Bonaldo M.F."/>
            <person name="Zhu J."/>
            <person name="Sinkins S.P."/>
            <person name="Hogenkamp D.G."/>
            <person name="Amedeo P."/>
            <person name="Arensburger P."/>
            <person name="Atkinson P.W."/>
            <person name="Bidwell S."/>
            <person name="Biedler J."/>
            <person name="Birney E."/>
            <person name="Bruggner R.V."/>
            <person name="Costas J."/>
            <person name="Coy M.R."/>
            <person name="Crabtree J."/>
            <person name="Crawford M."/>
            <person name="Debruyn B."/>
            <person name="Decaprio D."/>
            <person name="Eiglmeier K."/>
            <person name="Eisenstadt E."/>
            <person name="El-Dorry H."/>
            <person name="Gelbart W.M."/>
            <person name="Gomes S.L."/>
            <person name="Hammond M."/>
            <person name="Hannick L.I."/>
            <person name="Hogan J.R."/>
            <person name="Holmes M.H."/>
            <person name="Jaffe D."/>
            <person name="Johnston J.S."/>
            <person name="Kennedy R.C."/>
            <person name="Koo H."/>
            <person name="Kravitz S."/>
            <person name="Kriventseva E.V."/>
            <person name="Kulp D."/>
            <person name="Labutti K."/>
            <person name="Lee E."/>
            <person name="Li S."/>
            <person name="Lovin D.D."/>
            <person name="Mao C."/>
            <person name="Mauceli E."/>
            <person name="Menck C.F."/>
            <person name="Miller J.R."/>
            <person name="Montgomery P."/>
            <person name="Mori A."/>
            <person name="Nascimento A.L."/>
            <person name="Naveira H.F."/>
            <person name="Nusbaum C."/>
            <person name="O'leary S."/>
            <person name="Orvis J."/>
            <person name="Pertea M."/>
            <person name="Quesneville H."/>
            <person name="Reidenbach K.R."/>
            <person name="Rogers Y.H."/>
            <person name="Roth C.W."/>
            <person name="Schneider J.R."/>
            <person name="Schatz M."/>
            <person name="Shumway M."/>
            <person name="Stanke M."/>
            <person name="Stinson E.O."/>
            <person name="Tubio J.M."/>
            <person name="Vanzee J.P."/>
            <person name="Verjovski-Almeida S."/>
            <person name="Werner D."/>
            <person name="White O."/>
            <person name="Wyder S."/>
            <person name="Zeng Q."/>
            <person name="Zhao Q."/>
            <person name="Zhao Y."/>
            <person name="Hill C.A."/>
            <person name="Raikhel A.S."/>
            <person name="Soares M.B."/>
            <person name="Knudson D.L."/>
            <person name="Lee N.H."/>
            <person name="Galagan J."/>
            <person name="Salzberg S.L."/>
            <person name="Paulsen I.T."/>
            <person name="Dimopoulos G."/>
            <person name="Collins F.H."/>
            <person name="Birren B."/>
            <person name="Fraser-Liggett C.M."/>
            <person name="Severson D.W."/>
        </authorList>
    </citation>
    <scope>NUCLEOTIDE SEQUENCE [LARGE SCALE GENOMIC DNA]</scope>
    <source>
        <strain evidence="3">Liverpool</strain>
    </source>
</reference>
<dbReference type="EMBL" id="CH477920">
    <property type="protein sequence ID" value="EAT35052.1"/>
    <property type="molecule type" value="Genomic_DNA"/>
</dbReference>
<gene>
    <name evidence="3" type="ORF">AaeL_AAEL012755</name>
</gene>
<name>A0A1S4FWZ4_AEDAE</name>
<proteinExistence type="predicted"/>
<dbReference type="KEGG" id="aag:5576769"/>